<organism evidence="1 2">
    <name type="scientific">Dethiobacter alkaliphilus AHT 1</name>
    <dbReference type="NCBI Taxonomy" id="555088"/>
    <lineage>
        <taxon>Bacteria</taxon>
        <taxon>Bacillati</taxon>
        <taxon>Bacillota</taxon>
        <taxon>Dethiobacteria</taxon>
        <taxon>Dethiobacterales</taxon>
        <taxon>Dethiobacteraceae</taxon>
        <taxon>Dethiobacter</taxon>
    </lineage>
</organism>
<dbReference type="RefSeq" id="WP_008514077.1">
    <property type="nucleotide sequence ID" value="NZ_ACJM01000001.1"/>
</dbReference>
<protein>
    <submittedName>
        <fullName evidence="1">Uncharacterized protein</fullName>
    </submittedName>
</protein>
<keyword evidence="2" id="KW-1185">Reference proteome</keyword>
<dbReference type="EMBL" id="ACJM01000001">
    <property type="protein sequence ID" value="EEG78972.1"/>
    <property type="molecule type" value="Genomic_DNA"/>
</dbReference>
<comment type="caution">
    <text evidence="1">The sequence shown here is derived from an EMBL/GenBank/DDBJ whole genome shotgun (WGS) entry which is preliminary data.</text>
</comment>
<reference evidence="1 2" key="1">
    <citation type="submission" date="2009-02" db="EMBL/GenBank/DDBJ databases">
        <title>Sequencing of the draft genome and assembly of Dethiobacter alkaliphilus AHT 1.</title>
        <authorList>
            <consortium name="US DOE Joint Genome Institute (JGI-PGF)"/>
            <person name="Lucas S."/>
            <person name="Copeland A."/>
            <person name="Lapidus A."/>
            <person name="Glavina del Rio T."/>
            <person name="Dalin E."/>
            <person name="Tice H."/>
            <person name="Bruce D."/>
            <person name="Goodwin L."/>
            <person name="Pitluck S."/>
            <person name="Larimer F."/>
            <person name="Land M.L."/>
            <person name="Hauser L."/>
            <person name="Muyzer G."/>
        </authorList>
    </citation>
    <scope>NUCLEOTIDE SEQUENCE [LARGE SCALE GENOMIC DNA]</scope>
    <source>
        <strain evidence="1 2">AHT 1</strain>
    </source>
</reference>
<dbReference type="AlphaFoldDB" id="C0GCN7"/>
<gene>
    <name evidence="1" type="ORF">DealDRAFT_0246</name>
</gene>
<dbReference type="Proteomes" id="UP000006443">
    <property type="component" value="Unassembled WGS sequence"/>
</dbReference>
<evidence type="ECO:0000313" key="1">
    <source>
        <dbReference type="EMBL" id="EEG78972.1"/>
    </source>
</evidence>
<proteinExistence type="predicted"/>
<dbReference type="STRING" id="555088.DealDRAFT_0246"/>
<accession>C0GCN7</accession>
<dbReference type="OrthoDB" id="2087821at2"/>
<name>C0GCN7_DETAL</name>
<sequence>MTEKLNESKQRSGHEHVHMQADIIDQLNTNQQSNMTLSTGSVITQTESLVKLNVT</sequence>
<evidence type="ECO:0000313" key="2">
    <source>
        <dbReference type="Proteomes" id="UP000006443"/>
    </source>
</evidence>